<evidence type="ECO:0000313" key="2">
    <source>
        <dbReference type="EMBL" id="VVA15675.1"/>
    </source>
</evidence>
<accession>A0A5E4EIS8</accession>
<organism evidence="2 3">
    <name type="scientific">Prunus dulcis</name>
    <name type="common">Almond</name>
    <name type="synonym">Amygdalus dulcis</name>
    <dbReference type="NCBI Taxonomy" id="3755"/>
    <lineage>
        <taxon>Eukaryota</taxon>
        <taxon>Viridiplantae</taxon>
        <taxon>Streptophyta</taxon>
        <taxon>Embryophyta</taxon>
        <taxon>Tracheophyta</taxon>
        <taxon>Spermatophyta</taxon>
        <taxon>Magnoliopsida</taxon>
        <taxon>eudicotyledons</taxon>
        <taxon>Gunneridae</taxon>
        <taxon>Pentapetalae</taxon>
        <taxon>rosids</taxon>
        <taxon>fabids</taxon>
        <taxon>Rosales</taxon>
        <taxon>Rosaceae</taxon>
        <taxon>Amygdaloideae</taxon>
        <taxon>Amygdaleae</taxon>
        <taxon>Prunus</taxon>
    </lineage>
</organism>
<dbReference type="AlphaFoldDB" id="A0A5E4EIS8"/>
<dbReference type="EMBL" id="CABIKO010000015">
    <property type="protein sequence ID" value="VVA15675.1"/>
    <property type="molecule type" value="Genomic_DNA"/>
</dbReference>
<dbReference type="Gramene" id="VVA15675">
    <property type="protein sequence ID" value="VVA15675"/>
    <property type="gene ID" value="Prudul26B009454"/>
</dbReference>
<dbReference type="PANTHER" id="PTHR34660">
    <property type="entry name" value="MYB-LIKE PROTEIN X"/>
    <property type="match status" value="1"/>
</dbReference>
<dbReference type="Proteomes" id="UP000327085">
    <property type="component" value="Chromosome 8"/>
</dbReference>
<reference evidence="3" key="1">
    <citation type="journal article" date="2020" name="Plant J.">
        <title>Transposons played a major role in the diversification between the closely related almond and peach genomes: results from the almond genome sequence.</title>
        <authorList>
            <person name="Alioto T."/>
            <person name="Alexiou K.G."/>
            <person name="Bardil A."/>
            <person name="Barteri F."/>
            <person name="Castanera R."/>
            <person name="Cruz F."/>
            <person name="Dhingra A."/>
            <person name="Duval H."/>
            <person name="Fernandez I Marti A."/>
            <person name="Frias L."/>
            <person name="Galan B."/>
            <person name="Garcia J.L."/>
            <person name="Howad W."/>
            <person name="Gomez-Garrido J."/>
            <person name="Gut M."/>
            <person name="Julca I."/>
            <person name="Morata J."/>
            <person name="Puigdomenech P."/>
            <person name="Ribeca P."/>
            <person name="Rubio Cabetas M.J."/>
            <person name="Vlasova A."/>
            <person name="Wirthensohn M."/>
            <person name="Garcia-Mas J."/>
            <person name="Gabaldon T."/>
            <person name="Casacuberta J.M."/>
            <person name="Arus P."/>
        </authorList>
    </citation>
    <scope>NUCLEOTIDE SEQUENCE [LARGE SCALE GENOMIC DNA]</scope>
    <source>
        <strain evidence="3">cv. Texas</strain>
    </source>
</reference>
<gene>
    <name evidence="2" type="ORF">ALMOND_2B009454</name>
</gene>
<evidence type="ECO:0000313" key="3">
    <source>
        <dbReference type="Proteomes" id="UP000327085"/>
    </source>
</evidence>
<protein>
    <submittedName>
        <fullName evidence="2">PREDICTED: Exostosin family</fullName>
    </submittedName>
</protein>
<sequence length="248" mass="28643">MYRCMPFPPPGYLWKGVGGQALIELIKLNRGKVEADKEGKKENMRRRKEKRKRKENVEIKQKRPNLQDKGHKIDGEKKVQETTDSKIRKDNLTGEVKQPKKFEGKHDSSGSFCACWVCSLHADVDLLLPCLFQLKKWLDQVLYRKPVCSTPTQTDTAVQEKFKETSIADEKADAVLVPSFSQNGSLQIESRFKELVLNWVPPPLENPSSEFNDQDQQWLYDGVSLRNDTKKKIEAINDHLCYPFTMLF</sequence>
<dbReference type="InParanoid" id="A0A5E4EIS8"/>
<proteinExistence type="predicted"/>
<dbReference type="PANTHER" id="PTHR34660:SF7">
    <property type="entry name" value="DNA LIGASE-LIKE PROTEIN"/>
    <property type="match status" value="1"/>
</dbReference>
<feature type="compositionally biased region" description="Basic and acidic residues" evidence="1">
    <location>
        <begin position="55"/>
        <end position="92"/>
    </location>
</feature>
<feature type="compositionally biased region" description="Basic residues" evidence="1">
    <location>
        <begin position="43"/>
        <end position="54"/>
    </location>
</feature>
<name>A0A5E4EIS8_PRUDU</name>
<evidence type="ECO:0000256" key="1">
    <source>
        <dbReference type="SAM" id="MobiDB-lite"/>
    </source>
</evidence>
<feature type="region of interest" description="Disordered" evidence="1">
    <location>
        <begin position="34"/>
        <end position="92"/>
    </location>
</feature>